<evidence type="ECO:0000259" key="3">
    <source>
        <dbReference type="PROSITE" id="PS51786"/>
    </source>
</evidence>
<dbReference type="GO" id="GO:0005524">
    <property type="term" value="F:ATP binding"/>
    <property type="evidence" value="ECO:0007669"/>
    <property type="project" value="InterPro"/>
</dbReference>
<dbReference type="GO" id="GO:0004252">
    <property type="term" value="F:serine-type endopeptidase activity"/>
    <property type="evidence" value="ECO:0007669"/>
    <property type="project" value="UniProtKB-UniRule"/>
</dbReference>
<dbReference type="InterPro" id="IPR008269">
    <property type="entry name" value="Lon_proteolytic"/>
</dbReference>
<dbReference type="Proteomes" id="UP000516235">
    <property type="component" value="Chromosome"/>
</dbReference>
<dbReference type="InterPro" id="IPR020568">
    <property type="entry name" value="Ribosomal_Su5_D2-typ_SF"/>
</dbReference>
<dbReference type="RefSeq" id="WP_171194198.1">
    <property type="nucleotide sequence ID" value="NZ_CP061032.1"/>
</dbReference>
<keyword evidence="1" id="KW-0378">Hydrolase</keyword>
<keyword evidence="7" id="KW-1185">Reference proteome</keyword>
<dbReference type="Gene3D" id="2.30.42.10">
    <property type="match status" value="1"/>
</dbReference>
<feature type="domain" description="Lon proteolytic" evidence="3">
    <location>
        <begin position="253"/>
        <end position="351"/>
    </location>
</feature>
<feature type="active site" evidence="1">
    <location>
        <position position="303"/>
    </location>
</feature>
<accession>A0A7H0K066</accession>
<protein>
    <recommendedName>
        <fullName evidence="1">endopeptidase La</fullName>
        <ecNumber evidence="1">3.4.21.53</ecNumber>
    </recommendedName>
</protein>
<dbReference type="SUPFAM" id="SSF50156">
    <property type="entry name" value="PDZ domain-like"/>
    <property type="match status" value="1"/>
</dbReference>
<organism evidence="5 6">
    <name type="scientific">Corynebacterium lujinxingii</name>
    <dbReference type="NCBI Taxonomy" id="2763010"/>
    <lineage>
        <taxon>Bacteria</taxon>
        <taxon>Bacillati</taxon>
        <taxon>Actinomycetota</taxon>
        <taxon>Actinomycetes</taxon>
        <taxon>Mycobacteriales</taxon>
        <taxon>Corynebacteriaceae</taxon>
        <taxon>Corynebacterium</taxon>
    </lineage>
</organism>
<dbReference type="Pfam" id="PF05362">
    <property type="entry name" value="Lon_C"/>
    <property type="match status" value="1"/>
</dbReference>
<dbReference type="KEGG" id="cluj:IAU68_02565"/>
<keyword evidence="1" id="KW-0720">Serine protease</keyword>
<dbReference type="AlphaFoldDB" id="A0A7H0K066"/>
<dbReference type="GO" id="GO:0030163">
    <property type="term" value="P:protein catabolic process"/>
    <property type="evidence" value="ECO:0007669"/>
    <property type="project" value="InterPro"/>
</dbReference>
<sequence>MTTAQTQAQAPANRRRNTVVWGAVPVVLLAGAMTMDHIPGTDIKLTVPYAAEGPGPTFDTLSEIDGTPVVDVEGAETLDTGGQLNMTTVSVRTNMTLGQVLARWAVTDDTLVPIEQIMPPERSEEETREVNQAQFVASESAATVAAMHHLGKPTVVNVHDVMEGAAAEGVLDKGDKILKVEDTDIAKPSEVQDEIFSRTPGDTVRLTILRDGEEETKEVTLKANPQDEKQPMLGILMDSEPAGGVQVHYNLNDIGGPSAGMMFSLAVIDKLTAGELNGGKYVAGTGTINDDGEVGPIGGIEHKIRGARDDGAELFLAPEGNCPTVKRTDAGEMTVASVANLDQAIDAMEAFAAGQPVRGCE</sequence>
<dbReference type="InterPro" id="IPR027065">
    <property type="entry name" value="Lon_Prtase"/>
</dbReference>
<dbReference type="GO" id="GO:0006508">
    <property type="term" value="P:proteolysis"/>
    <property type="evidence" value="ECO:0007669"/>
    <property type="project" value="UniProtKB-KW"/>
</dbReference>
<comment type="catalytic activity">
    <reaction evidence="1">
        <text>Hydrolysis of proteins in presence of ATP.</text>
        <dbReference type="EC" id="3.4.21.53"/>
    </reaction>
</comment>
<evidence type="ECO:0000259" key="2">
    <source>
        <dbReference type="PROSITE" id="PS50106"/>
    </source>
</evidence>
<dbReference type="EMBL" id="JACMYE010000005">
    <property type="protein sequence ID" value="MBC3179130.1"/>
    <property type="molecule type" value="Genomic_DNA"/>
</dbReference>
<dbReference type="Proteomes" id="UP000642876">
    <property type="component" value="Unassembled WGS sequence"/>
</dbReference>
<feature type="domain" description="PDZ" evidence="2">
    <location>
        <begin position="156"/>
        <end position="212"/>
    </location>
</feature>
<dbReference type="PROSITE" id="PS50106">
    <property type="entry name" value="PDZ"/>
    <property type="match status" value="1"/>
</dbReference>
<proteinExistence type="inferred from homology"/>
<dbReference type="PROSITE" id="PS51786">
    <property type="entry name" value="LON_PROTEOLYTIC"/>
    <property type="match status" value="1"/>
</dbReference>
<evidence type="ECO:0000256" key="1">
    <source>
        <dbReference type="PROSITE-ProRule" id="PRU01122"/>
    </source>
</evidence>
<evidence type="ECO:0000313" key="7">
    <source>
        <dbReference type="Proteomes" id="UP000642876"/>
    </source>
</evidence>
<dbReference type="GO" id="GO:0004176">
    <property type="term" value="F:ATP-dependent peptidase activity"/>
    <property type="evidence" value="ECO:0007669"/>
    <property type="project" value="UniProtKB-UniRule"/>
</dbReference>
<dbReference type="SUPFAM" id="SSF54211">
    <property type="entry name" value="Ribosomal protein S5 domain 2-like"/>
    <property type="match status" value="1"/>
</dbReference>
<evidence type="ECO:0000313" key="6">
    <source>
        <dbReference type="Proteomes" id="UP000516235"/>
    </source>
</evidence>
<dbReference type="Pfam" id="PF13180">
    <property type="entry name" value="PDZ_2"/>
    <property type="match status" value="1"/>
</dbReference>
<dbReference type="Gene3D" id="3.30.230.10">
    <property type="match status" value="1"/>
</dbReference>
<name>A0A7H0K066_9CORY</name>
<dbReference type="InterPro" id="IPR001478">
    <property type="entry name" value="PDZ"/>
</dbReference>
<feature type="active site" evidence="1">
    <location>
        <position position="258"/>
    </location>
</feature>
<gene>
    <name evidence="4" type="ORF">H7348_07370</name>
    <name evidence="5" type="ORF">IAU68_02565</name>
</gene>
<dbReference type="InterPro" id="IPR036034">
    <property type="entry name" value="PDZ_sf"/>
</dbReference>
<evidence type="ECO:0000313" key="5">
    <source>
        <dbReference type="EMBL" id="QNP90682.1"/>
    </source>
</evidence>
<dbReference type="EMBL" id="CP061032">
    <property type="protein sequence ID" value="QNP90682.1"/>
    <property type="molecule type" value="Genomic_DNA"/>
</dbReference>
<evidence type="ECO:0000313" key="4">
    <source>
        <dbReference type="EMBL" id="MBC3179130.1"/>
    </source>
</evidence>
<dbReference type="InterPro" id="IPR014721">
    <property type="entry name" value="Ribsml_uS5_D2-typ_fold_subgr"/>
</dbReference>
<keyword evidence="1" id="KW-0645">Protease</keyword>
<dbReference type="EC" id="3.4.21.53" evidence="1"/>
<dbReference type="PANTHER" id="PTHR10046">
    <property type="entry name" value="ATP DEPENDENT LON PROTEASE FAMILY MEMBER"/>
    <property type="match status" value="1"/>
</dbReference>
<reference evidence="6 7" key="1">
    <citation type="submission" date="2020-08" db="EMBL/GenBank/DDBJ databases">
        <title>novel species in genus Corynebacterium.</title>
        <authorList>
            <person name="Zhang G."/>
        </authorList>
    </citation>
    <scope>NUCLEOTIDE SEQUENCE [LARGE SCALE GENOMIC DNA]</scope>
    <source>
        <strain evidence="5">Zg-917</strain>
        <strain evidence="6 7">zg-917</strain>
    </source>
</reference>
<comment type="similarity">
    <text evidence="1">Belongs to the peptidase S16 family.</text>
</comment>